<dbReference type="Pfam" id="PF22942">
    <property type="entry name" value="DUF7025"/>
    <property type="match status" value="2"/>
</dbReference>
<organism evidence="3 4">
    <name type="scientific">Apiospora saccharicola</name>
    <dbReference type="NCBI Taxonomy" id="335842"/>
    <lineage>
        <taxon>Eukaryota</taxon>
        <taxon>Fungi</taxon>
        <taxon>Dikarya</taxon>
        <taxon>Ascomycota</taxon>
        <taxon>Pezizomycotina</taxon>
        <taxon>Sordariomycetes</taxon>
        <taxon>Xylariomycetidae</taxon>
        <taxon>Amphisphaeriales</taxon>
        <taxon>Apiosporaceae</taxon>
        <taxon>Apiospora</taxon>
    </lineage>
</organism>
<protein>
    <recommendedName>
        <fullName evidence="2">AAA+ ATPase domain-containing protein</fullName>
    </recommendedName>
</protein>
<evidence type="ECO:0000259" key="2">
    <source>
        <dbReference type="SMART" id="SM00382"/>
    </source>
</evidence>
<dbReference type="InterPro" id="IPR054289">
    <property type="entry name" value="DUF7025"/>
</dbReference>
<keyword evidence="4" id="KW-1185">Reference proteome</keyword>
<dbReference type="PANTHER" id="PTHR46411:SF2">
    <property type="entry name" value="AAA+ ATPASE DOMAIN-CONTAINING PROTEIN"/>
    <property type="match status" value="1"/>
</dbReference>
<dbReference type="InterPro" id="IPR003593">
    <property type="entry name" value="AAA+_ATPase"/>
</dbReference>
<feature type="domain" description="AAA+ ATPase" evidence="2">
    <location>
        <begin position="1242"/>
        <end position="1369"/>
    </location>
</feature>
<feature type="compositionally biased region" description="Polar residues" evidence="1">
    <location>
        <begin position="621"/>
        <end position="653"/>
    </location>
</feature>
<feature type="domain" description="AAA+ ATPase" evidence="2">
    <location>
        <begin position="334"/>
        <end position="460"/>
    </location>
</feature>
<dbReference type="InterPro" id="IPR027417">
    <property type="entry name" value="P-loop_NTPase"/>
</dbReference>
<dbReference type="SUPFAM" id="SSF52540">
    <property type="entry name" value="P-loop containing nucleoside triphosphate hydrolases"/>
    <property type="match status" value="2"/>
</dbReference>
<dbReference type="Pfam" id="PF23232">
    <property type="entry name" value="AAA_lid_13"/>
    <property type="match status" value="2"/>
</dbReference>
<dbReference type="EMBL" id="JAQQWM010000001">
    <property type="protein sequence ID" value="KAK8083900.1"/>
    <property type="molecule type" value="Genomic_DNA"/>
</dbReference>
<sequence>MHHMRAFEHVIESEENTVKVKHLEVLLKFLRPRYQQQFVPAGNRLSLSQPTVRFEDIWVLMKPGSLAYTKWDGQWLGCVIGKSTKLPPKPADDYTQCWSVEYWFLQVHWSSDQIKFVTNSAVIDQFEGEKLVTSLPLYPAEFHDVQDDGQRKRQITERGQKTCEILWDDSRYMSYSGECLTRSRQHVSVHSIAHFVMLAVSHTTLQISEHVIVGGANGIEALISANCWSFPWASPDDIVLPNDPLGAIECMGNHSRAPKADHMFIMSPYICAFVLSTKTWMAINAEHTRPLDLPASMPAPLIDQMKFNAINAIVNSKSRGNAPSPLKPSGNRGKGMTILLHGSSGVGKSYTVEYASMKARRPLIVLSAPELNRSHEDVLQALESWFSFGEKWNAIFLIDNCDEIFNSGTTDRCQVALKQALTSALKLFNGLLFLITSRINDTDNCISSFVSLVIHFKRLDSERRREIWLGLEEQFYTQDKSIAVSQNATELLVQSVSEVDMNGHEMGYCFKTAIALANSVPTQQKIDDSHTITVNAEHFKEAINMIYEFRQSMPPKAGDEEAGARKWYYRNDDLESEVARKSPTFLPGPSRVPFIGPLQPSSTKPQGNDEDLDNLRRSENPAESTSLLNKDANASANSSHARPSSQTQSNSDMLASISGKKDLSRAPSTEGPEPLQPEAKHRDGNLCIPSLNFVGWDAFRAAGDTKELFRQKEYYAIDVLVGEPMIEMETYGNGQRRRNKAFYATENSTDTTRYEDMTRYEDAGEAPLPERIRINSIFLTRIISYLTKVEPSSEFLMFRPFRSLVYYEQEFRDHLAKWEKPSGTGYLDLLMPQMQRLLQCFISFIDNYIKKKQHYIASDRCKSVAFTDLAFLYIPGDIVITNDGKQAARVTKVANTRHRVKNRDEGGLDFWKDDRIAEFDDNPVFVFVNYVDFNGTSMGSASKMFTLLRSYFDRKVDGREKITSLPIYPLRCSEDIGLRDALIERGKMFLEVARVKHMHYSGLALGTKEDIDSQVVIDFEEAFERHPKWRPHFRRAADEALHRLTTWENDPSDDKDLVEAVATHRKSRTSQCGKECCLDEKIHNDENLENQVMEEFIVRQMEAASLAFTTKPLKDIDRHTDVADEDFLIMAFRVFGFALRSRKWCKYRQSLPLTICQEKTHLMLELLDELDLTNMSEVAILGDGEGLDQLVLPPGHVDMVKSMIRQHFRDKKLASAHGDKLDVVRGKGMIRYTLMYALLRGRGLIMLLHGVPGVGKTSTAECVADSFRRPLFQITSGDLGTTAEEVEEALEENFNLANRWNSILLIDEADIFLGERTREDFIRNSLVAVFLRMMEYYTGVLFLTTNRVGVFDEAFTSRIHISLYYPPLERDATRQVFQKNWERIQSRYEKNNRKLEIDQPEITQFAMDYFDANKDGRWNGRQIRNAFQSALALAELDALGTDDLLDESDHGRTVVLGKKNFETVAHAYKGFLNYLKQVYGADTARRARENLWRYDAFGMPKIPNALTTRLKVADPGPPVMSPPRASPGPRQQWPSTGPPSQAGYGYREPQPSTYYQPQPPPPSQQQYYPERYDYQDQRPRHMPAPDSYAQPPPQDRYADSYARGPERFAAGPERLPQTPEQQFRRSAPRESGFPRREDDPR</sequence>
<feature type="compositionally biased region" description="Pro residues" evidence="1">
    <location>
        <begin position="1515"/>
        <end position="1526"/>
    </location>
</feature>
<dbReference type="SMART" id="SM00382">
    <property type="entry name" value="AAA"/>
    <property type="match status" value="2"/>
</dbReference>
<dbReference type="Proteomes" id="UP001446871">
    <property type="component" value="Unassembled WGS sequence"/>
</dbReference>
<feature type="compositionally biased region" description="Basic and acidic residues" evidence="1">
    <location>
        <begin position="1570"/>
        <end position="1579"/>
    </location>
</feature>
<feature type="compositionally biased region" description="Basic and acidic residues" evidence="1">
    <location>
        <begin position="1632"/>
        <end position="1641"/>
    </location>
</feature>
<feature type="region of interest" description="Disordered" evidence="1">
    <location>
        <begin position="580"/>
        <end position="684"/>
    </location>
</feature>
<proteinExistence type="predicted"/>
<dbReference type="Gene3D" id="3.40.50.300">
    <property type="entry name" value="P-loop containing nucleotide triphosphate hydrolases"/>
    <property type="match status" value="2"/>
</dbReference>
<evidence type="ECO:0000313" key="4">
    <source>
        <dbReference type="Proteomes" id="UP001446871"/>
    </source>
</evidence>
<dbReference type="Pfam" id="PF00004">
    <property type="entry name" value="AAA"/>
    <property type="match status" value="2"/>
</dbReference>
<comment type="caution">
    <text evidence="3">The sequence shown here is derived from an EMBL/GenBank/DDBJ whole genome shotgun (WGS) entry which is preliminary data.</text>
</comment>
<dbReference type="InterPro" id="IPR056599">
    <property type="entry name" value="AAA_lid_fung"/>
</dbReference>
<feature type="region of interest" description="Disordered" evidence="1">
    <location>
        <begin position="1511"/>
        <end position="1641"/>
    </location>
</feature>
<name>A0ABR1WN43_9PEZI</name>
<reference evidence="3 4" key="1">
    <citation type="submission" date="2023-01" db="EMBL/GenBank/DDBJ databases">
        <title>Analysis of 21 Apiospora genomes using comparative genomics revels a genus with tremendous synthesis potential of carbohydrate active enzymes and secondary metabolites.</title>
        <authorList>
            <person name="Sorensen T."/>
        </authorList>
    </citation>
    <scope>NUCLEOTIDE SEQUENCE [LARGE SCALE GENOMIC DNA]</scope>
    <source>
        <strain evidence="3 4">CBS 83171</strain>
    </source>
</reference>
<dbReference type="InterPro" id="IPR003959">
    <property type="entry name" value="ATPase_AAA_core"/>
</dbReference>
<accession>A0ABR1WN43</accession>
<evidence type="ECO:0000313" key="3">
    <source>
        <dbReference type="EMBL" id="KAK8083900.1"/>
    </source>
</evidence>
<gene>
    <name evidence="3" type="ORF">PG996_002681</name>
</gene>
<dbReference type="PANTHER" id="PTHR46411">
    <property type="entry name" value="FAMILY ATPASE, PUTATIVE-RELATED"/>
    <property type="match status" value="1"/>
</dbReference>
<evidence type="ECO:0000256" key="1">
    <source>
        <dbReference type="SAM" id="MobiDB-lite"/>
    </source>
</evidence>